<dbReference type="PANTHER" id="PTHR36529">
    <property type="entry name" value="SLL1095 PROTEIN"/>
    <property type="match status" value="1"/>
</dbReference>
<comment type="caution">
    <text evidence="1">The sequence shown here is derived from an EMBL/GenBank/DDBJ whole genome shotgun (WGS) entry which is preliminary data.</text>
</comment>
<reference evidence="2" key="1">
    <citation type="journal article" date="2019" name="Int. J. Syst. Evol. Microbiol.">
        <title>The Global Catalogue of Microorganisms (GCM) 10K type strain sequencing project: providing services to taxonomists for standard genome sequencing and annotation.</title>
        <authorList>
            <consortium name="The Broad Institute Genomics Platform"/>
            <consortium name="The Broad Institute Genome Sequencing Center for Infectious Disease"/>
            <person name="Wu L."/>
            <person name="Ma J."/>
        </authorList>
    </citation>
    <scope>NUCLEOTIDE SEQUENCE [LARGE SCALE GENOMIC DNA]</scope>
    <source>
        <strain evidence="2">CGMCC 1.16619</strain>
    </source>
</reference>
<proteinExistence type="predicted"/>
<keyword evidence="2" id="KW-1185">Reference proteome</keyword>
<dbReference type="RefSeq" id="WP_377317232.1">
    <property type="nucleotide sequence ID" value="NZ_JBHSNF010000001.1"/>
</dbReference>
<dbReference type="PANTHER" id="PTHR36529:SF1">
    <property type="entry name" value="GLYCOSYLTRANSFERASE"/>
    <property type="match status" value="1"/>
</dbReference>
<dbReference type="Pfam" id="PF09837">
    <property type="entry name" value="DUF2064"/>
    <property type="match status" value="1"/>
</dbReference>
<dbReference type="SUPFAM" id="SSF53448">
    <property type="entry name" value="Nucleotide-diphospho-sugar transferases"/>
    <property type="match status" value="1"/>
</dbReference>
<dbReference type="NCBIfam" id="TIGR04282">
    <property type="entry name" value="glyco_like_cofC"/>
    <property type="match status" value="1"/>
</dbReference>
<accession>A0ABW0QJN5</accession>
<dbReference type="InterPro" id="IPR018641">
    <property type="entry name" value="Trfase_1_rSAM/seldom-assoc"/>
</dbReference>
<dbReference type="Proteomes" id="UP001596114">
    <property type="component" value="Unassembled WGS sequence"/>
</dbReference>
<gene>
    <name evidence="1" type="ORF">ACFPPA_03255</name>
</gene>
<organism evidence="1 2">
    <name type="scientific">Rhodanobacter ginsengisoli</name>
    <dbReference type="NCBI Taxonomy" id="418646"/>
    <lineage>
        <taxon>Bacteria</taxon>
        <taxon>Pseudomonadati</taxon>
        <taxon>Pseudomonadota</taxon>
        <taxon>Gammaproteobacteria</taxon>
        <taxon>Lysobacterales</taxon>
        <taxon>Rhodanobacteraceae</taxon>
        <taxon>Rhodanobacter</taxon>
    </lineage>
</organism>
<dbReference type="Gene3D" id="3.90.550.10">
    <property type="entry name" value="Spore Coat Polysaccharide Biosynthesis Protein SpsA, Chain A"/>
    <property type="match status" value="1"/>
</dbReference>
<dbReference type="InterPro" id="IPR029044">
    <property type="entry name" value="Nucleotide-diphossugar_trans"/>
</dbReference>
<evidence type="ECO:0000313" key="2">
    <source>
        <dbReference type="Proteomes" id="UP001596114"/>
    </source>
</evidence>
<protein>
    <submittedName>
        <fullName evidence="1">TIGR04282 family arsenosugar biosynthesis glycosyltransferase</fullName>
    </submittedName>
</protein>
<sequence length="230" mass="24197">MTAALAIFVKTPGLSPVKTRLAASLGSAAATCFHQLAAAATAAVAARCQPLLTPYWAIAEADPAAAAIWSGFASLPQGEGDLGERLHNVYAQLQARHGRVLLIGADAPQLTPSLLQAAVDALRDDGAPFVMGEASDGGFWLFGGRQPMPREVWTSVRYSQPRTAAELRERLAPHGGVAQVPTLTDVDSAADLPVLLEALAALVEPVPAQRFLHDWLRLTLGRVEPSVARG</sequence>
<evidence type="ECO:0000313" key="1">
    <source>
        <dbReference type="EMBL" id="MFC5524753.1"/>
    </source>
</evidence>
<name>A0ABW0QJN5_9GAMM</name>
<dbReference type="EMBL" id="JBHSNF010000001">
    <property type="protein sequence ID" value="MFC5524753.1"/>
    <property type="molecule type" value="Genomic_DNA"/>
</dbReference>